<feature type="transmembrane region" description="Helical" evidence="14">
    <location>
        <begin position="200"/>
        <end position="227"/>
    </location>
</feature>
<evidence type="ECO:0000256" key="13">
    <source>
        <dbReference type="SAM" id="MobiDB-lite"/>
    </source>
</evidence>
<dbReference type="SMART" id="SM00382">
    <property type="entry name" value="AAA"/>
    <property type="match status" value="1"/>
</dbReference>
<dbReference type="Gene3D" id="1.20.1560.10">
    <property type="entry name" value="ABC transporter type 1, transmembrane domain"/>
    <property type="match status" value="1"/>
</dbReference>
<dbReference type="Proteomes" id="UP000054408">
    <property type="component" value="Unassembled WGS sequence"/>
</dbReference>
<dbReference type="GO" id="GO:0140359">
    <property type="term" value="F:ABC-type transporter activity"/>
    <property type="evidence" value="ECO:0007669"/>
    <property type="project" value="InterPro"/>
</dbReference>
<dbReference type="SUPFAM" id="SSF52540">
    <property type="entry name" value="P-loop containing nucleoside triphosphate hydrolases"/>
    <property type="match status" value="1"/>
</dbReference>
<dbReference type="RefSeq" id="XP_013753719.1">
    <property type="nucleotide sequence ID" value="XM_013898265.1"/>
</dbReference>
<dbReference type="PROSITE" id="PS50893">
    <property type="entry name" value="ABC_TRANSPORTER_2"/>
    <property type="match status" value="1"/>
</dbReference>
<keyword evidence="9" id="KW-0496">Mitochondrion</keyword>
<evidence type="ECO:0000256" key="6">
    <source>
        <dbReference type="ARBA" id="ARBA00022840"/>
    </source>
</evidence>
<keyword evidence="7" id="KW-0809">Transit peptide</keyword>
<keyword evidence="5" id="KW-0999">Mitochondrion inner membrane</keyword>
<evidence type="ECO:0000256" key="14">
    <source>
        <dbReference type="SAM" id="Phobius"/>
    </source>
</evidence>
<evidence type="ECO:0000256" key="9">
    <source>
        <dbReference type="ARBA" id="ARBA00023128"/>
    </source>
</evidence>
<dbReference type="PROSITE" id="PS00211">
    <property type="entry name" value="ABC_TRANSPORTER_1"/>
    <property type="match status" value="1"/>
</dbReference>
<evidence type="ECO:0000256" key="7">
    <source>
        <dbReference type="ARBA" id="ARBA00022946"/>
    </source>
</evidence>
<dbReference type="InterPro" id="IPR003593">
    <property type="entry name" value="AAA+_ATPase"/>
</dbReference>
<dbReference type="InterPro" id="IPR003439">
    <property type="entry name" value="ABC_transporter-like_ATP-bd"/>
</dbReference>
<keyword evidence="6 17" id="KW-0067">ATP-binding</keyword>
<organism evidence="17 18">
    <name type="scientific">Thecamonas trahens ATCC 50062</name>
    <dbReference type="NCBI Taxonomy" id="461836"/>
    <lineage>
        <taxon>Eukaryota</taxon>
        <taxon>Apusozoa</taxon>
        <taxon>Apusomonadida</taxon>
        <taxon>Apusomonadidae</taxon>
        <taxon>Thecamonas</taxon>
    </lineage>
</organism>
<dbReference type="GO" id="GO:0005743">
    <property type="term" value="C:mitochondrial inner membrane"/>
    <property type="evidence" value="ECO:0007669"/>
    <property type="project" value="UniProtKB-SubCell"/>
</dbReference>
<dbReference type="SUPFAM" id="SSF90123">
    <property type="entry name" value="ABC transporter transmembrane region"/>
    <property type="match status" value="1"/>
</dbReference>
<evidence type="ECO:0000256" key="3">
    <source>
        <dbReference type="ARBA" id="ARBA00022692"/>
    </source>
</evidence>
<keyword evidence="2" id="KW-0813">Transport</keyword>
<evidence type="ECO:0000256" key="12">
    <source>
        <dbReference type="ARBA" id="ARBA00045666"/>
    </source>
</evidence>
<dbReference type="GO" id="GO:0005524">
    <property type="term" value="F:ATP binding"/>
    <property type="evidence" value="ECO:0007669"/>
    <property type="project" value="UniProtKB-KW"/>
</dbReference>
<dbReference type="CDD" id="cd18582">
    <property type="entry name" value="ABC_6TM_ATM1_ABCB7"/>
    <property type="match status" value="1"/>
</dbReference>
<comment type="similarity">
    <text evidence="11">Belongs to the ABC transporter superfamily. ABCB family. Heavy Metal importer (TC 3.A.1.210) subfamily.</text>
</comment>
<evidence type="ECO:0000259" key="15">
    <source>
        <dbReference type="PROSITE" id="PS50893"/>
    </source>
</evidence>
<dbReference type="OrthoDB" id="6500128at2759"/>
<dbReference type="PROSITE" id="PS50929">
    <property type="entry name" value="ABC_TM1F"/>
    <property type="match status" value="1"/>
</dbReference>
<feature type="domain" description="ABC transmembrane type-1" evidence="16">
    <location>
        <begin position="68"/>
        <end position="376"/>
    </location>
</feature>
<dbReference type="EMBL" id="GL349489">
    <property type="protein sequence ID" value="KNC54424.1"/>
    <property type="molecule type" value="Genomic_DNA"/>
</dbReference>
<dbReference type="GO" id="GO:0016887">
    <property type="term" value="F:ATP hydrolysis activity"/>
    <property type="evidence" value="ECO:0007669"/>
    <property type="project" value="InterPro"/>
</dbReference>
<evidence type="ECO:0000256" key="8">
    <source>
        <dbReference type="ARBA" id="ARBA00022989"/>
    </source>
</evidence>
<sequence>MALESAAGGAGDDEQAKKEGKPETKAAMGKAGGVGRGKDGESSDMKIVSRLLPYLWPKDSKALRTRVAFSLACLLGGKVLNVQVPILFKTAVDRLSEMSAATSAAASAAVGDAAAAAAAAAPEMMVAAPMAVLLGYGAARTAAFGLSELRSAVFATVTQSAIRSIALRTFKHLHAMDLSYHLGRQTGALARSIERGSRGINFLLSAILFNIAPTLFEISLVCGILWSQFGAEYAAVTVATMSAYTAFTFGITSWRTKFRKQMNAADSEAGTKVIDSLINYETVKYFTNEDHEAKRYDAALAKYETAAVKTSQSLAGLNFGQSAIFSVALTTMMVMAGNGVAAGDMTVGDLVMVNGLLFQLSLPLNFLGSVYREMRQALVDMETMFGLLDVQPKIADAPDAVAYTAPATGAPGELVFSDVKFSYVDGKPLLNGVSFTAPAGSKVAIVGGSGSGKSTILRLLFRMFDPESGSITLDGQPLAKLKLHDLRSLFGVIPQDTVLFNDTIRYNIGYGDLGASQADIEAAASAAQIHDAILAMPNGYDTVVGERGLKLSGGEKQRVAIARTLLKNPVILLSDEATSALDSKTEAQIAALSSSVGTGAGRTEIVVAHRLSTVVDADKIIVLRDGRVAESGSHHELVARGGEYASMWERQASVIDDLAAAPASAPSPA</sequence>
<feature type="transmembrane region" description="Helical" evidence="14">
    <location>
        <begin position="350"/>
        <end position="371"/>
    </location>
</feature>
<feature type="compositionally biased region" description="Basic and acidic residues" evidence="13">
    <location>
        <begin position="14"/>
        <end position="24"/>
    </location>
</feature>
<protein>
    <submittedName>
        <fullName evidence="17">ATP-binding cassette sub-family B member 7</fullName>
    </submittedName>
</protein>
<evidence type="ECO:0000313" key="18">
    <source>
        <dbReference type="Proteomes" id="UP000054408"/>
    </source>
</evidence>
<dbReference type="STRING" id="461836.A0A0L0DQ39"/>
<keyword evidence="3 14" id="KW-0812">Transmembrane</keyword>
<evidence type="ECO:0000256" key="4">
    <source>
        <dbReference type="ARBA" id="ARBA00022741"/>
    </source>
</evidence>
<dbReference type="GO" id="GO:0006879">
    <property type="term" value="P:intracellular iron ion homeostasis"/>
    <property type="evidence" value="ECO:0007669"/>
    <property type="project" value="TreeGrafter"/>
</dbReference>
<dbReference type="AlphaFoldDB" id="A0A0L0DQ39"/>
<name>A0A0L0DQ39_THETB</name>
<dbReference type="FunFam" id="1.20.1560.10:FF:000004">
    <property type="entry name" value="ATP-binding cassette sub-family B member 7"/>
    <property type="match status" value="1"/>
</dbReference>
<comment type="subcellular location">
    <subcellularLocation>
        <location evidence="1">Mitochondrion inner membrane</location>
        <topology evidence="1">Multi-pass membrane protein</topology>
    </subcellularLocation>
</comment>
<keyword evidence="10 14" id="KW-0472">Membrane</keyword>
<dbReference type="GeneID" id="25568446"/>
<dbReference type="InterPro" id="IPR039421">
    <property type="entry name" value="Type_1_exporter"/>
</dbReference>
<reference evidence="17 18" key="1">
    <citation type="submission" date="2010-05" db="EMBL/GenBank/DDBJ databases">
        <title>The Genome Sequence of Thecamonas trahens ATCC 50062.</title>
        <authorList>
            <consortium name="The Broad Institute Genome Sequencing Platform"/>
            <person name="Russ C."/>
            <person name="Cuomo C."/>
            <person name="Shea T."/>
            <person name="Young S.K."/>
            <person name="Zeng Q."/>
            <person name="Koehrsen M."/>
            <person name="Haas B."/>
            <person name="Borodovsky M."/>
            <person name="Guigo R."/>
            <person name="Alvarado L."/>
            <person name="Berlin A."/>
            <person name="Bochicchio J."/>
            <person name="Borenstein D."/>
            <person name="Chapman S."/>
            <person name="Chen Z."/>
            <person name="Freedman E."/>
            <person name="Gellesch M."/>
            <person name="Goldberg J."/>
            <person name="Griggs A."/>
            <person name="Gujja S."/>
            <person name="Heilman E."/>
            <person name="Heiman D."/>
            <person name="Hepburn T."/>
            <person name="Howarth C."/>
            <person name="Jen D."/>
            <person name="Larson L."/>
            <person name="Mehta T."/>
            <person name="Park D."/>
            <person name="Pearson M."/>
            <person name="Roberts A."/>
            <person name="Saif S."/>
            <person name="Shenoy N."/>
            <person name="Sisk P."/>
            <person name="Stolte C."/>
            <person name="Sykes S."/>
            <person name="Thomson T."/>
            <person name="Walk T."/>
            <person name="White J."/>
            <person name="Yandava C."/>
            <person name="Burger G."/>
            <person name="Gray M.W."/>
            <person name="Holland P.W.H."/>
            <person name="King N."/>
            <person name="Lang F.B.F."/>
            <person name="Roger A.J."/>
            <person name="Ruiz-Trillo I."/>
            <person name="Lander E."/>
            <person name="Nusbaum C."/>
        </authorList>
    </citation>
    <scope>NUCLEOTIDE SEQUENCE [LARGE SCALE GENOMIC DNA]</scope>
    <source>
        <strain evidence="17 18">ATCC 50062</strain>
    </source>
</reference>
<evidence type="ECO:0000256" key="2">
    <source>
        <dbReference type="ARBA" id="ARBA00022448"/>
    </source>
</evidence>
<gene>
    <name evidence="17" type="ORF">AMSG_10157</name>
</gene>
<evidence type="ECO:0000256" key="5">
    <source>
        <dbReference type="ARBA" id="ARBA00022792"/>
    </source>
</evidence>
<feature type="region of interest" description="Disordered" evidence="13">
    <location>
        <begin position="1"/>
        <end position="41"/>
    </location>
</feature>
<evidence type="ECO:0000259" key="16">
    <source>
        <dbReference type="PROSITE" id="PS50929"/>
    </source>
</evidence>
<feature type="transmembrane region" description="Helical" evidence="14">
    <location>
        <begin position="319"/>
        <end position="338"/>
    </location>
</feature>
<feature type="transmembrane region" description="Helical" evidence="14">
    <location>
        <begin position="233"/>
        <end position="254"/>
    </location>
</feature>
<dbReference type="InterPro" id="IPR011527">
    <property type="entry name" value="ABC1_TM_dom"/>
</dbReference>
<evidence type="ECO:0000256" key="11">
    <source>
        <dbReference type="ARBA" id="ARBA00024363"/>
    </source>
</evidence>
<evidence type="ECO:0000313" key="17">
    <source>
        <dbReference type="EMBL" id="KNC54424.1"/>
    </source>
</evidence>
<dbReference type="Pfam" id="PF00664">
    <property type="entry name" value="ABC_membrane"/>
    <property type="match status" value="1"/>
</dbReference>
<keyword evidence="4" id="KW-0547">Nucleotide-binding</keyword>
<keyword evidence="8 14" id="KW-1133">Transmembrane helix</keyword>
<accession>A0A0L0DQ39</accession>
<dbReference type="InterPro" id="IPR017871">
    <property type="entry name" value="ABC_transporter-like_CS"/>
</dbReference>
<comment type="function">
    <text evidence="12">Performs an essential function in the generation of cytoplasmic iron-sulfur proteins by mediating the ATP-dependent export of Fe/S cluster precursors synthesized by NFS1 and other mitochondrial proteins. Hydrolyzes ATP. Binds glutathione and may function by transporting a glutathione-conjugated iron-sulfur compound.</text>
</comment>
<dbReference type="InterPro" id="IPR027417">
    <property type="entry name" value="P-loop_NTPase"/>
</dbReference>
<evidence type="ECO:0000256" key="1">
    <source>
        <dbReference type="ARBA" id="ARBA00004448"/>
    </source>
</evidence>
<evidence type="ECO:0000256" key="10">
    <source>
        <dbReference type="ARBA" id="ARBA00023136"/>
    </source>
</evidence>
<dbReference type="InterPro" id="IPR036640">
    <property type="entry name" value="ABC1_TM_sf"/>
</dbReference>
<proteinExistence type="inferred from homology"/>
<dbReference type="OMA" id="VFHIIPI"/>
<keyword evidence="18" id="KW-1185">Reference proteome</keyword>
<dbReference type="PANTHER" id="PTHR24221">
    <property type="entry name" value="ATP-BINDING CASSETTE SUB-FAMILY B"/>
    <property type="match status" value="1"/>
</dbReference>
<dbReference type="Gene3D" id="3.40.50.300">
    <property type="entry name" value="P-loop containing nucleotide triphosphate hydrolases"/>
    <property type="match status" value="1"/>
</dbReference>
<feature type="domain" description="ABC transporter" evidence="15">
    <location>
        <begin position="414"/>
        <end position="650"/>
    </location>
</feature>
<dbReference type="FunFam" id="3.40.50.300:FF:000287">
    <property type="entry name" value="Multidrug ABC transporter ATP-binding protein"/>
    <property type="match status" value="1"/>
</dbReference>
<dbReference type="eggNOG" id="KOG0057">
    <property type="taxonomic scope" value="Eukaryota"/>
</dbReference>
<dbReference type="Pfam" id="PF00005">
    <property type="entry name" value="ABC_tran"/>
    <property type="match status" value="1"/>
</dbReference>
<dbReference type="PANTHER" id="PTHR24221:SF402">
    <property type="entry name" value="IRON-SULFUR CLUSTERS TRANSPORTER ABCB7, MITOCHONDRIAL"/>
    <property type="match status" value="1"/>
</dbReference>